<evidence type="ECO:0000256" key="1">
    <source>
        <dbReference type="ARBA" id="ARBA00011046"/>
    </source>
</evidence>
<gene>
    <name evidence="5" type="ORF">GCM10011584_03750</name>
</gene>
<dbReference type="PIRSF" id="PIRSF019455">
    <property type="entry name" value="CopR_AtkY"/>
    <property type="match status" value="1"/>
</dbReference>
<keyword evidence="2" id="KW-0805">Transcription regulation</keyword>
<comment type="caution">
    <text evidence="5">The sequence shown here is derived from an EMBL/GenBank/DDBJ whole genome shotgun (WGS) entry which is preliminary data.</text>
</comment>
<evidence type="ECO:0000313" key="6">
    <source>
        <dbReference type="Proteomes" id="UP000655410"/>
    </source>
</evidence>
<dbReference type="Proteomes" id="UP000655410">
    <property type="component" value="Unassembled WGS sequence"/>
</dbReference>
<keyword evidence="3" id="KW-0238">DNA-binding</keyword>
<dbReference type="RefSeq" id="WP_188782282.1">
    <property type="nucleotide sequence ID" value="NZ_BMNI01000001.1"/>
</dbReference>
<dbReference type="SUPFAM" id="SSF46785">
    <property type="entry name" value="Winged helix' DNA-binding domain"/>
    <property type="match status" value="1"/>
</dbReference>
<accession>A0ABQ2N6Z5</accession>
<dbReference type="Gene3D" id="6.10.140.850">
    <property type="match status" value="1"/>
</dbReference>
<evidence type="ECO:0000313" key="5">
    <source>
        <dbReference type="EMBL" id="GGO84955.1"/>
    </source>
</evidence>
<keyword evidence="6" id="KW-1185">Reference proteome</keyword>
<organism evidence="5 6">
    <name type="scientific">Nocardioides phosphati</name>
    <dbReference type="NCBI Taxonomy" id="1867775"/>
    <lineage>
        <taxon>Bacteria</taxon>
        <taxon>Bacillati</taxon>
        <taxon>Actinomycetota</taxon>
        <taxon>Actinomycetes</taxon>
        <taxon>Propionibacteriales</taxon>
        <taxon>Nocardioidaceae</taxon>
        <taxon>Nocardioides</taxon>
    </lineage>
</organism>
<dbReference type="Pfam" id="PF03965">
    <property type="entry name" value="Penicillinase_R"/>
    <property type="match status" value="1"/>
</dbReference>
<dbReference type="InterPro" id="IPR005650">
    <property type="entry name" value="BlaI_family"/>
</dbReference>
<name>A0ABQ2N6Z5_9ACTN</name>
<evidence type="ECO:0000256" key="4">
    <source>
        <dbReference type="ARBA" id="ARBA00023163"/>
    </source>
</evidence>
<proteinExistence type="inferred from homology"/>
<dbReference type="EMBL" id="BMNI01000001">
    <property type="protein sequence ID" value="GGO84955.1"/>
    <property type="molecule type" value="Genomic_DNA"/>
</dbReference>
<sequence length="122" mass="13984">MGQLGQLEAAVMDRMWDADRPLFVRDVLEHLQRERELAYTTVMTVMDNLFRKGYLRRERDGRAYRYTPAQSREEHSAGMMEAVLSGGGDRTATLMHFIDQIDPTELAALEQVLANRRTGGRP</sequence>
<dbReference type="Gene3D" id="1.10.10.10">
    <property type="entry name" value="Winged helix-like DNA-binding domain superfamily/Winged helix DNA-binding domain"/>
    <property type="match status" value="1"/>
</dbReference>
<keyword evidence="4" id="KW-0804">Transcription</keyword>
<protein>
    <submittedName>
        <fullName evidence="5">Penicillinase repressor</fullName>
    </submittedName>
</protein>
<evidence type="ECO:0000256" key="3">
    <source>
        <dbReference type="ARBA" id="ARBA00023125"/>
    </source>
</evidence>
<dbReference type="InterPro" id="IPR036390">
    <property type="entry name" value="WH_DNA-bd_sf"/>
</dbReference>
<dbReference type="InterPro" id="IPR036388">
    <property type="entry name" value="WH-like_DNA-bd_sf"/>
</dbReference>
<reference evidence="6" key="1">
    <citation type="journal article" date="2019" name="Int. J. Syst. Evol. Microbiol.">
        <title>The Global Catalogue of Microorganisms (GCM) 10K type strain sequencing project: providing services to taxonomists for standard genome sequencing and annotation.</title>
        <authorList>
            <consortium name="The Broad Institute Genomics Platform"/>
            <consortium name="The Broad Institute Genome Sequencing Center for Infectious Disease"/>
            <person name="Wu L."/>
            <person name="Ma J."/>
        </authorList>
    </citation>
    <scope>NUCLEOTIDE SEQUENCE [LARGE SCALE GENOMIC DNA]</scope>
    <source>
        <strain evidence="6">CGMCC 4.7371</strain>
    </source>
</reference>
<comment type="similarity">
    <text evidence="1">Belongs to the BlaI transcriptional regulatory family.</text>
</comment>
<evidence type="ECO:0000256" key="2">
    <source>
        <dbReference type="ARBA" id="ARBA00023015"/>
    </source>
</evidence>